<sequence>MTILVTLIAMENSKVLIETLRPWFMDGERWRFISEVSDPPTVPKDRALVEEKSVSIQGLPCRNCPLAARDPLNSCLIPKAFYSSRRRMLRSPGIIHPHQLETIPSNLLRIPGLRTSRNIPIAREIDRFLDPWSMPSMHRSPIRVIPSWASPSTVSEVCLPRPQLLVVDPSNL</sequence>
<dbReference type="RefSeq" id="XP_025462937.1">
    <property type="nucleotide sequence ID" value="XM_025606475.1"/>
</dbReference>
<protein>
    <submittedName>
        <fullName evidence="1">Uncharacterized protein</fullName>
    </submittedName>
</protein>
<comment type="caution">
    <text evidence="1">The sequence shown here is derived from an EMBL/GenBank/DDBJ whole genome shotgun (WGS) entry which is preliminary data.</text>
</comment>
<evidence type="ECO:0000313" key="1">
    <source>
        <dbReference type="EMBL" id="PWY71539.1"/>
    </source>
</evidence>
<dbReference type="Proteomes" id="UP000246702">
    <property type="component" value="Unassembled WGS sequence"/>
</dbReference>
<dbReference type="AlphaFoldDB" id="A0A317VDM7"/>
<accession>A0A317VDM7</accession>
<dbReference type="GeneID" id="37108618"/>
<proteinExistence type="predicted"/>
<evidence type="ECO:0000313" key="2">
    <source>
        <dbReference type="Proteomes" id="UP000246702"/>
    </source>
</evidence>
<dbReference type="EMBL" id="MSFK01000036">
    <property type="protein sequence ID" value="PWY71539.1"/>
    <property type="molecule type" value="Genomic_DNA"/>
</dbReference>
<gene>
    <name evidence="1" type="ORF">BO94DRAFT_259418</name>
</gene>
<reference evidence="1 2" key="1">
    <citation type="submission" date="2016-12" db="EMBL/GenBank/DDBJ databases">
        <title>The genomes of Aspergillus section Nigri reveals drivers in fungal speciation.</title>
        <authorList>
            <consortium name="DOE Joint Genome Institute"/>
            <person name="Vesth T.C."/>
            <person name="Nybo J."/>
            <person name="Theobald S."/>
            <person name="Brandl J."/>
            <person name="Frisvad J.C."/>
            <person name="Nielsen K.F."/>
            <person name="Lyhne E.K."/>
            <person name="Kogle M.E."/>
            <person name="Kuo A."/>
            <person name="Riley R."/>
            <person name="Clum A."/>
            <person name="Nolan M."/>
            <person name="Lipzen A."/>
            <person name="Salamov A."/>
            <person name="Henrissat B."/>
            <person name="Wiebenga A."/>
            <person name="De Vries R.P."/>
            <person name="Grigoriev I.V."/>
            <person name="Mortensen U.H."/>
            <person name="Andersen M.R."/>
            <person name="Baker S.E."/>
        </authorList>
    </citation>
    <scope>NUCLEOTIDE SEQUENCE [LARGE SCALE GENOMIC DNA]</scope>
    <source>
        <strain evidence="1 2">CBS 115572</strain>
    </source>
</reference>
<name>A0A317VDM7_9EURO</name>
<organism evidence="1 2">
    <name type="scientific">Aspergillus sclerotioniger CBS 115572</name>
    <dbReference type="NCBI Taxonomy" id="1450535"/>
    <lineage>
        <taxon>Eukaryota</taxon>
        <taxon>Fungi</taxon>
        <taxon>Dikarya</taxon>
        <taxon>Ascomycota</taxon>
        <taxon>Pezizomycotina</taxon>
        <taxon>Eurotiomycetes</taxon>
        <taxon>Eurotiomycetidae</taxon>
        <taxon>Eurotiales</taxon>
        <taxon>Aspergillaceae</taxon>
        <taxon>Aspergillus</taxon>
        <taxon>Aspergillus subgen. Circumdati</taxon>
    </lineage>
</organism>
<keyword evidence="2" id="KW-1185">Reference proteome</keyword>